<evidence type="ECO:0000256" key="8">
    <source>
        <dbReference type="ARBA" id="ARBA00022840"/>
    </source>
</evidence>
<dbReference type="GO" id="GO:0046654">
    <property type="term" value="P:tetrahydrofolate biosynthetic process"/>
    <property type="evidence" value="ECO:0007669"/>
    <property type="project" value="UniProtKB-UniPathway"/>
</dbReference>
<dbReference type="SUPFAM" id="SSF55083">
    <property type="entry name" value="6-hydroxymethyl-7,8-dihydropterin pyrophosphokinase, HPPK"/>
    <property type="match status" value="1"/>
</dbReference>
<dbReference type="Pfam" id="PF01288">
    <property type="entry name" value="HPPK"/>
    <property type="match status" value="1"/>
</dbReference>
<name>A0A7W6DMV8_9SPHN</name>
<keyword evidence="5 14" id="KW-0808">Transferase</keyword>
<evidence type="ECO:0000256" key="10">
    <source>
        <dbReference type="ARBA" id="ARBA00029409"/>
    </source>
</evidence>
<protein>
    <recommendedName>
        <fullName evidence="4">2-amino-4-hydroxy-6-hydroxymethyldihydropteridine pyrophosphokinase</fullName>
        <ecNumber evidence="3">2.7.6.3</ecNumber>
    </recommendedName>
    <alternativeName>
        <fullName evidence="11">6-hydroxymethyl-7,8-dihydropterin pyrophosphokinase</fullName>
    </alternativeName>
    <alternativeName>
        <fullName evidence="12">7,8-dihydro-6-hydroxymethylpterin-pyrophosphokinase</fullName>
    </alternativeName>
</protein>
<organism evidence="14 15">
    <name type="scientific">Sphingobium fontiphilum</name>
    <dbReference type="NCBI Taxonomy" id="944425"/>
    <lineage>
        <taxon>Bacteria</taxon>
        <taxon>Pseudomonadati</taxon>
        <taxon>Pseudomonadota</taxon>
        <taxon>Alphaproteobacteria</taxon>
        <taxon>Sphingomonadales</taxon>
        <taxon>Sphingomonadaceae</taxon>
        <taxon>Sphingobium</taxon>
    </lineage>
</organism>
<comment type="similarity">
    <text evidence="2">Belongs to the HPPK family.</text>
</comment>
<dbReference type="GO" id="GO:0046656">
    <property type="term" value="P:folic acid biosynthetic process"/>
    <property type="evidence" value="ECO:0007669"/>
    <property type="project" value="UniProtKB-KW"/>
</dbReference>
<gene>
    <name evidence="14" type="ORF">GGR44_003226</name>
</gene>
<dbReference type="PROSITE" id="PS00794">
    <property type="entry name" value="HPPK"/>
    <property type="match status" value="1"/>
</dbReference>
<evidence type="ECO:0000259" key="13">
    <source>
        <dbReference type="PROSITE" id="PS00794"/>
    </source>
</evidence>
<evidence type="ECO:0000256" key="11">
    <source>
        <dbReference type="ARBA" id="ARBA00029766"/>
    </source>
</evidence>
<evidence type="ECO:0000256" key="6">
    <source>
        <dbReference type="ARBA" id="ARBA00022741"/>
    </source>
</evidence>
<dbReference type="RefSeq" id="WP_183956468.1">
    <property type="nucleotide sequence ID" value="NZ_JACIEB010000009.1"/>
</dbReference>
<dbReference type="Proteomes" id="UP000552757">
    <property type="component" value="Unassembled WGS sequence"/>
</dbReference>
<dbReference type="UniPathway" id="UPA00077">
    <property type="reaction ID" value="UER00155"/>
</dbReference>
<evidence type="ECO:0000256" key="9">
    <source>
        <dbReference type="ARBA" id="ARBA00022909"/>
    </source>
</evidence>
<keyword evidence="8" id="KW-0067">ATP-binding</keyword>
<proteinExistence type="inferred from homology"/>
<evidence type="ECO:0000256" key="3">
    <source>
        <dbReference type="ARBA" id="ARBA00013253"/>
    </source>
</evidence>
<dbReference type="NCBIfam" id="TIGR01498">
    <property type="entry name" value="folK"/>
    <property type="match status" value="1"/>
</dbReference>
<evidence type="ECO:0000256" key="5">
    <source>
        <dbReference type="ARBA" id="ARBA00022679"/>
    </source>
</evidence>
<evidence type="ECO:0000256" key="1">
    <source>
        <dbReference type="ARBA" id="ARBA00005051"/>
    </source>
</evidence>
<keyword evidence="15" id="KW-1185">Reference proteome</keyword>
<comment type="pathway">
    <text evidence="1">Cofactor biosynthesis; tetrahydrofolate biosynthesis; 2-amino-4-hydroxy-6-hydroxymethyl-7,8-dihydropteridine diphosphate from 7,8-dihydroneopterin triphosphate: step 4/4.</text>
</comment>
<dbReference type="AlphaFoldDB" id="A0A7W6DMV8"/>
<keyword evidence="7 14" id="KW-0418">Kinase</keyword>
<feature type="domain" description="7,8-dihydro-6-hydroxymethylpterin-pyrophosphokinase" evidence="13">
    <location>
        <begin position="97"/>
        <end position="108"/>
    </location>
</feature>
<keyword evidence="6" id="KW-0547">Nucleotide-binding</keyword>
<evidence type="ECO:0000313" key="15">
    <source>
        <dbReference type="Proteomes" id="UP000552757"/>
    </source>
</evidence>
<dbReference type="InterPro" id="IPR035907">
    <property type="entry name" value="Hppk_sf"/>
</dbReference>
<evidence type="ECO:0000256" key="7">
    <source>
        <dbReference type="ARBA" id="ARBA00022777"/>
    </source>
</evidence>
<evidence type="ECO:0000256" key="4">
    <source>
        <dbReference type="ARBA" id="ARBA00016218"/>
    </source>
</evidence>
<accession>A0A7W6DMV8</accession>
<evidence type="ECO:0000256" key="2">
    <source>
        <dbReference type="ARBA" id="ARBA00005810"/>
    </source>
</evidence>
<evidence type="ECO:0000313" key="14">
    <source>
        <dbReference type="EMBL" id="MBB3983535.1"/>
    </source>
</evidence>
<dbReference type="EC" id="2.7.6.3" evidence="3"/>
<dbReference type="GO" id="GO:0005524">
    <property type="term" value="F:ATP binding"/>
    <property type="evidence" value="ECO:0007669"/>
    <property type="project" value="UniProtKB-KW"/>
</dbReference>
<dbReference type="Gene3D" id="3.30.70.560">
    <property type="entry name" value="7,8-Dihydro-6-hydroxymethylpterin-pyrophosphokinase HPPK"/>
    <property type="match status" value="1"/>
</dbReference>
<dbReference type="EMBL" id="JACIEB010000009">
    <property type="protein sequence ID" value="MBB3983535.1"/>
    <property type="molecule type" value="Genomic_DNA"/>
</dbReference>
<reference evidence="14 15" key="1">
    <citation type="submission" date="2020-08" db="EMBL/GenBank/DDBJ databases">
        <title>Genomic Encyclopedia of Type Strains, Phase IV (KMG-IV): sequencing the most valuable type-strain genomes for metagenomic binning, comparative biology and taxonomic classification.</title>
        <authorList>
            <person name="Goeker M."/>
        </authorList>
    </citation>
    <scope>NUCLEOTIDE SEQUENCE [LARGE SCALE GENOMIC DNA]</scope>
    <source>
        <strain evidence="14 15">DSM 29348</strain>
    </source>
</reference>
<dbReference type="PANTHER" id="PTHR43071:SF1">
    <property type="entry name" value="2-AMINO-4-HYDROXY-6-HYDROXYMETHYLDIHYDROPTERIDINE PYROPHOSPHOKINASE"/>
    <property type="match status" value="1"/>
</dbReference>
<dbReference type="GO" id="GO:0003848">
    <property type="term" value="F:2-amino-4-hydroxy-6-hydroxymethyldihydropteridine diphosphokinase activity"/>
    <property type="evidence" value="ECO:0007669"/>
    <property type="project" value="UniProtKB-EC"/>
</dbReference>
<comment type="function">
    <text evidence="10">Catalyzes the transfer of pyrophosphate from adenosine triphosphate (ATP) to 6-hydroxymethyl-7,8-dihydropterin, an enzymatic step in folate biosynthesis pathway.</text>
</comment>
<keyword evidence="9" id="KW-0289">Folate biosynthesis</keyword>
<dbReference type="PANTHER" id="PTHR43071">
    <property type="entry name" value="2-AMINO-4-HYDROXY-6-HYDROXYMETHYLDIHYDROPTERIDINE PYROPHOSPHOKINASE"/>
    <property type="match status" value="1"/>
</dbReference>
<dbReference type="GO" id="GO:0016301">
    <property type="term" value="F:kinase activity"/>
    <property type="evidence" value="ECO:0007669"/>
    <property type="project" value="UniProtKB-KW"/>
</dbReference>
<sequence>MTFASHAHLYALSMGSNRPISARLSPRAILPAAVEALARQGGTVIAVAPTIITPPLGPSARRYANSALILASPLPPSALLALIHAIEARFGRRRHRRWGARTLDIDILLWSGGRKRGRHLSIPHPAFATRAFVLAPLCRIAPDWRDPISGLSVRQLHHRLQKPHRKT</sequence>
<dbReference type="InterPro" id="IPR000550">
    <property type="entry name" value="Hppk"/>
</dbReference>
<comment type="caution">
    <text evidence="14">The sequence shown here is derived from an EMBL/GenBank/DDBJ whole genome shotgun (WGS) entry which is preliminary data.</text>
</comment>
<evidence type="ECO:0000256" key="12">
    <source>
        <dbReference type="ARBA" id="ARBA00033413"/>
    </source>
</evidence>